<name>A0AAD5XYG2_9FUNG</name>
<proteinExistence type="predicted"/>
<dbReference type="Proteomes" id="UP001211065">
    <property type="component" value="Unassembled WGS sequence"/>
</dbReference>
<keyword evidence="2" id="KW-1185">Reference proteome</keyword>
<sequence length="68" mass="8046">MRSHQGKGHLKEVFREPLKLIDSEKAYSYLEATSEENVRIYQKYGYEVVDTFTLGICTKVWCMLRKPM</sequence>
<evidence type="ECO:0000313" key="1">
    <source>
        <dbReference type="EMBL" id="KAJ3226357.1"/>
    </source>
</evidence>
<accession>A0AAD5XYG2</accession>
<dbReference type="PANTHER" id="PTHR42791">
    <property type="entry name" value="GNAT FAMILY ACETYLTRANSFERASE"/>
    <property type="match status" value="1"/>
</dbReference>
<dbReference type="InterPro" id="IPR052523">
    <property type="entry name" value="Trichothecene_AcTrans"/>
</dbReference>
<gene>
    <name evidence="1" type="ORF">HK099_005065</name>
</gene>
<dbReference type="PANTHER" id="PTHR42791:SF1">
    <property type="entry name" value="N-ACETYLTRANSFERASE DOMAIN-CONTAINING PROTEIN"/>
    <property type="match status" value="1"/>
</dbReference>
<dbReference type="AlphaFoldDB" id="A0AAD5XYG2"/>
<reference evidence="1" key="1">
    <citation type="submission" date="2020-05" db="EMBL/GenBank/DDBJ databases">
        <title>Phylogenomic resolution of chytrid fungi.</title>
        <authorList>
            <person name="Stajich J.E."/>
            <person name="Amses K."/>
            <person name="Simmons R."/>
            <person name="Seto K."/>
            <person name="Myers J."/>
            <person name="Bonds A."/>
            <person name="Quandt C.A."/>
            <person name="Barry K."/>
            <person name="Liu P."/>
            <person name="Grigoriev I."/>
            <person name="Longcore J.E."/>
            <person name="James T.Y."/>
        </authorList>
    </citation>
    <scope>NUCLEOTIDE SEQUENCE</scope>
    <source>
        <strain evidence="1">JEL0476</strain>
    </source>
</reference>
<dbReference type="InterPro" id="IPR016181">
    <property type="entry name" value="Acyl_CoA_acyltransferase"/>
</dbReference>
<evidence type="ECO:0008006" key="3">
    <source>
        <dbReference type="Google" id="ProtNLM"/>
    </source>
</evidence>
<dbReference type="Gene3D" id="3.40.630.30">
    <property type="match status" value="1"/>
</dbReference>
<evidence type="ECO:0000313" key="2">
    <source>
        <dbReference type="Proteomes" id="UP001211065"/>
    </source>
</evidence>
<dbReference type="EMBL" id="JADGJW010000038">
    <property type="protein sequence ID" value="KAJ3226357.1"/>
    <property type="molecule type" value="Genomic_DNA"/>
</dbReference>
<protein>
    <recommendedName>
        <fullName evidence="3">N-acetyltransferase domain-containing protein</fullName>
    </recommendedName>
</protein>
<organism evidence="1 2">
    <name type="scientific">Clydaea vesicula</name>
    <dbReference type="NCBI Taxonomy" id="447962"/>
    <lineage>
        <taxon>Eukaryota</taxon>
        <taxon>Fungi</taxon>
        <taxon>Fungi incertae sedis</taxon>
        <taxon>Chytridiomycota</taxon>
        <taxon>Chytridiomycota incertae sedis</taxon>
        <taxon>Chytridiomycetes</taxon>
        <taxon>Lobulomycetales</taxon>
        <taxon>Lobulomycetaceae</taxon>
        <taxon>Clydaea</taxon>
    </lineage>
</organism>
<dbReference type="SUPFAM" id="SSF55729">
    <property type="entry name" value="Acyl-CoA N-acyltransferases (Nat)"/>
    <property type="match status" value="1"/>
</dbReference>
<comment type="caution">
    <text evidence="1">The sequence shown here is derived from an EMBL/GenBank/DDBJ whole genome shotgun (WGS) entry which is preliminary data.</text>
</comment>